<reference evidence="1" key="1">
    <citation type="journal article" date="2014" name="Int. J. Syst. Evol. Microbiol.">
        <title>Complete genome sequence of Corynebacterium casei LMG S-19264T (=DSM 44701T), isolated from a smear-ripened cheese.</title>
        <authorList>
            <consortium name="US DOE Joint Genome Institute (JGI-PGF)"/>
            <person name="Walter F."/>
            <person name="Albersmeier A."/>
            <person name="Kalinowski J."/>
            <person name="Ruckert C."/>
        </authorList>
    </citation>
    <scope>NUCLEOTIDE SEQUENCE</scope>
    <source>
        <strain evidence="1">CGMCC 1.15254</strain>
    </source>
</reference>
<organism evidence="1 2">
    <name type="scientific">Terasakiella brassicae</name>
    <dbReference type="NCBI Taxonomy" id="1634917"/>
    <lineage>
        <taxon>Bacteria</taxon>
        <taxon>Pseudomonadati</taxon>
        <taxon>Pseudomonadota</taxon>
        <taxon>Alphaproteobacteria</taxon>
        <taxon>Rhodospirillales</taxon>
        <taxon>Terasakiellaceae</taxon>
        <taxon>Terasakiella</taxon>
    </lineage>
</organism>
<dbReference type="Proteomes" id="UP000632498">
    <property type="component" value="Unassembled WGS sequence"/>
</dbReference>
<evidence type="ECO:0000313" key="1">
    <source>
        <dbReference type="EMBL" id="GGF70103.1"/>
    </source>
</evidence>
<protein>
    <submittedName>
        <fullName evidence="1">Uncharacterized protein</fullName>
    </submittedName>
</protein>
<reference evidence="1" key="2">
    <citation type="submission" date="2020-09" db="EMBL/GenBank/DDBJ databases">
        <authorList>
            <person name="Sun Q."/>
            <person name="Zhou Y."/>
        </authorList>
    </citation>
    <scope>NUCLEOTIDE SEQUENCE</scope>
    <source>
        <strain evidence="1">CGMCC 1.15254</strain>
    </source>
</reference>
<accession>A0A917FFA6</accession>
<comment type="caution">
    <text evidence="1">The sequence shown here is derived from an EMBL/GenBank/DDBJ whole genome shotgun (WGS) entry which is preliminary data.</text>
</comment>
<dbReference type="AlphaFoldDB" id="A0A917FFA6"/>
<name>A0A917FFA6_9PROT</name>
<proteinExistence type="predicted"/>
<evidence type="ECO:0000313" key="2">
    <source>
        <dbReference type="Proteomes" id="UP000632498"/>
    </source>
</evidence>
<dbReference type="EMBL" id="BMHV01000019">
    <property type="protein sequence ID" value="GGF70103.1"/>
    <property type="molecule type" value="Genomic_DNA"/>
</dbReference>
<gene>
    <name evidence="1" type="ORF">GCM10011332_25130</name>
</gene>
<sequence>MGGLQGQIAFLFNLKIVNNDDFVGQALIVCPCVEIKHFDTAFGGLILFHDRSPDANTGFGRKQPFKNKLEVA</sequence>
<keyword evidence="2" id="KW-1185">Reference proteome</keyword>